<keyword evidence="4 9" id="KW-0812">Transmembrane</keyword>
<feature type="transmembrane region" description="Helical" evidence="9">
    <location>
        <begin position="275"/>
        <end position="298"/>
    </location>
</feature>
<protein>
    <recommendedName>
        <fullName evidence="9">ADP,ATP carrier protein</fullName>
    </recommendedName>
</protein>
<feature type="transmembrane region" description="Helical" evidence="9">
    <location>
        <begin position="305"/>
        <end position="321"/>
    </location>
</feature>
<evidence type="ECO:0000256" key="7">
    <source>
        <dbReference type="ARBA" id="ARBA00022989"/>
    </source>
</evidence>
<dbReference type="Proteomes" id="UP000000496">
    <property type="component" value="Chromosome gsn.131"/>
</dbReference>
<proteinExistence type="inferred from homology"/>
<dbReference type="EMBL" id="FR872582">
    <property type="protein sequence ID" value="CCB89102.1"/>
    <property type="molecule type" value="Genomic_DNA"/>
</dbReference>
<comment type="subcellular location">
    <subcellularLocation>
        <location evidence="1 9">Membrane</location>
        <topology evidence="1 9">Multi-pass membrane protein</topology>
    </subcellularLocation>
</comment>
<gene>
    <name evidence="10" type="ordered locus">SNE_A12250</name>
</gene>
<dbReference type="STRING" id="331113.SNE_A12250"/>
<keyword evidence="3 9" id="KW-0813">Transport</keyword>
<reference evidence="10 11" key="2">
    <citation type="journal article" date="2011" name="Mol. Biol. Evol.">
        <title>Unity in variety--the pan-genome of the Chlamydiae.</title>
        <authorList>
            <person name="Collingro A."/>
            <person name="Tischler P."/>
            <person name="Weinmaier T."/>
            <person name="Penz T."/>
            <person name="Heinz E."/>
            <person name="Brunham R.C."/>
            <person name="Read T.D."/>
            <person name="Bavoil P.M."/>
            <person name="Sachse K."/>
            <person name="Kahane S."/>
            <person name="Friedman M.G."/>
            <person name="Rattei T."/>
            <person name="Myers G.S."/>
            <person name="Horn M."/>
        </authorList>
    </citation>
    <scope>NUCLEOTIDE SEQUENCE [LARGE SCALE GENOMIC DNA]</scope>
    <source>
        <strain evidence="11">ATCC VR-1471 / Z</strain>
    </source>
</reference>
<evidence type="ECO:0000313" key="10">
    <source>
        <dbReference type="EMBL" id="CCB89102.1"/>
    </source>
</evidence>
<dbReference type="SUPFAM" id="SSF103473">
    <property type="entry name" value="MFS general substrate transporter"/>
    <property type="match status" value="1"/>
</dbReference>
<feature type="transmembrane region" description="Helical" evidence="9">
    <location>
        <begin position="118"/>
        <end position="136"/>
    </location>
</feature>
<dbReference type="InterPro" id="IPR004667">
    <property type="entry name" value="ADP_ATP_car_bac_type"/>
</dbReference>
<feature type="transmembrane region" description="Helical" evidence="9">
    <location>
        <begin position="88"/>
        <end position="112"/>
    </location>
</feature>
<feature type="transmembrane region" description="Helical" evidence="9">
    <location>
        <begin position="21"/>
        <end position="40"/>
    </location>
</feature>
<feature type="transmembrane region" description="Helical" evidence="9">
    <location>
        <begin position="60"/>
        <end position="76"/>
    </location>
</feature>
<feature type="transmembrane region" description="Helical" evidence="9">
    <location>
        <begin position="178"/>
        <end position="198"/>
    </location>
</feature>
<dbReference type="GO" id="GO:0016020">
    <property type="term" value="C:membrane"/>
    <property type="evidence" value="ECO:0007669"/>
    <property type="project" value="UniProtKB-SubCell"/>
</dbReference>
<dbReference type="Pfam" id="PF03219">
    <property type="entry name" value="TLC"/>
    <property type="match status" value="1"/>
</dbReference>
<evidence type="ECO:0000256" key="4">
    <source>
        <dbReference type="ARBA" id="ARBA00022692"/>
    </source>
</evidence>
<evidence type="ECO:0000256" key="5">
    <source>
        <dbReference type="ARBA" id="ARBA00022741"/>
    </source>
</evidence>
<dbReference type="GO" id="GO:0005524">
    <property type="term" value="F:ATP binding"/>
    <property type="evidence" value="ECO:0007669"/>
    <property type="project" value="UniProtKB-KW"/>
</dbReference>
<dbReference type="KEGG" id="sng:SNE_A12250"/>
<comment type="similarity">
    <text evidence="2 9">Belongs to the ADP/ATP translocase tlc family.</text>
</comment>
<feature type="transmembrane region" description="Helical" evidence="9">
    <location>
        <begin position="148"/>
        <end position="172"/>
    </location>
</feature>
<evidence type="ECO:0000256" key="6">
    <source>
        <dbReference type="ARBA" id="ARBA00022840"/>
    </source>
</evidence>
<sequence length="428" mass="48772">MLRKKFASLKSELLSYSAVERLIVFCAMICSFCITAEYAVTKPTSNSIFITHYTVKWLPYAWLATVPLNLLVVSLYNRFLPILGCFRLFLFTIGLTVGVNVLSATCIGKIPFLPFVLYIWKDIYVLLMFQQLWSVIHAMTKMSRAKYLYGILFGIGGFGSIFGSMIPGFFAVKIGSEHLLFSSIPIYAIFVIAYFFLLKNSGFLHSHREDEKLRMGPKHASQGFQLIKSSRALKFILLVVVLMQLSTTVMDYQFNTFLQSRIPNQDLRTEFYGKLWGMINTLNLCLQFVASFLLVQFLGLRRSHVLIPGILLVNAVGYLIHPTFAMITYSFAVIKTFDYSIFNIIKEMLYVPLKTEEKFKAKAIIDVFAYRSAKALASVVVIALQIFCPLQLPYAFSWAHVIIFSIWIASVIFLLKEEKTEQEATLAI</sequence>
<keyword evidence="11" id="KW-1185">Reference proteome</keyword>
<dbReference type="InterPro" id="IPR036259">
    <property type="entry name" value="MFS_trans_sf"/>
</dbReference>
<evidence type="ECO:0000256" key="8">
    <source>
        <dbReference type="ARBA" id="ARBA00023136"/>
    </source>
</evidence>
<dbReference type="OrthoDB" id="199378at2"/>
<reference key="1">
    <citation type="journal article" date="2011" name="Mol. Biol. Evol.">
        <title>Unity in variety -- the pan-genome of the Chlamydiae.</title>
        <authorList>
            <person name="Collingro A."/>
            <person name="Tischler P."/>
            <person name="Weinmaier T."/>
            <person name="Penz T."/>
            <person name="Heinz E."/>
            <person name="Brunham R.C."/>
            <person name="Read T.D."/>
            <person name="Bavoil P.M."/>
            <person name="Sachse K."/>
            <person name="Kahane S."/>
            <person name="Friedman M.G."/>
            <person name="Rattei T."/>
            <person name="Myers G.S.A."/>
            <person name="Horn M."/>
        </authorList>
    </citation>
    <scope>NUCLEOTIDE SEQUENCE</scope>
    <source>
        <strain>Z</strain>
    </source>
</reference>
<evidence type="ECO:0000256" key="3">
    <source>
        <dbReference type="ARBA" id="ARBA00022448"/>
    </source>
</evidence>
<evidence type="ECO:0000256" key="9">
    <source>
        <dbReference type="RuleBase" id="RU363121"/>
    </source>
</evidence>
<organism evidence="10 11">
    <name type="scientific">Simkania negevensis (strain ATCC VR-1471 / DSM 27360 / Z)</name>
    <dbReference type="NCBI Taxonomy" id="331113"/>
    <lineage>
        <taxon>Bacteria</taxon>
        <taxon>Pseudomonadati</taxon>
        <taxon>Chlamydiota</taxon>
        <taxon>Chlamydiia</taxon>
        <taxon>Parachlamydiales</taxon>
        <taxon>Simkaniaceae</taxon>
        <taxon>Simkania</taxon>
    </lineage>
</organism>
<dbReference type="GO" id="GO:0005471">
    <property type="term" value="F:ATP:ADP antiporter activity"/>
    <property type="evidence" value="ECO:0007669"/>
    <property type="project" value="InterPro"/>
</dbReference>
<feature type="transmembrane region" description="Helical" evidence="9">
    <location>
        <begin position="235"/>
        <end position="255"/>
    </location>
</feature>
<accession>F8L8H6</accession>
<dbReference type="eggNOG" id="COG3202">
    <property type="taxonomic scope" value="Bacteria"/>
</dbReference>
<dbReference type="RefSeq" id="WP_013943569.1">
    <property type="nucleotide sequence ID" value="NC_015713.1"/>
</dbReference>
<feature type="transmembrane region" description="Helical" evidence="9">
    <location>
        <begin position="393"/>
        <end position="415"/>
    </location>
</feature>
<keyword evidence="6 9" id="KW-0067">ATP-binding</keyword>
<dbReference type="HOGENOM" id="CLU_640756_0_0_0"/>
<dbReference type="PANTHER" id="PTHR31187:SF1">
    <property type="entry name" value="ADP,ATP CARRIER PROTEIN 1"/>
    <property type="match status" value="1"/>
</dbReference>
<keyword evidence="5 9" id="KW-0547">Nucleotide-binding</keyword>
<evidence type="ECO:0000256" key="1">
    <source>
        <dbReference type="ARBA" id="ARBA00004141"/>
    </source>
</evidence>
<evidence type="ECO:0000256" key="2">
    <source>
        <dbReference type="ARBA" id="ARBA00007127"/>
    </source>
</evidence>
<dbReference type="PANTHER" id="PTHR31187">
    <property type="match status" value="1"/>
</dbReference>
<name>F8L8H6_SIMNZ</name>
<keyword evidence="8 9" id="KW-0472">Membrane</keyword>
<evidence type="ECO:0000313" key="11">
    <source>
        <dbReference type="Proteomes" id="UP000000496"/>
    </source>
</evidence>
<keyword evidence="7 9" id="KW-1133">Transmembrane helix</keyword>
<dbReference type="AlphaFoldDB" id="F8L8H6"/>